<organism evidence="1 2">
    <name type="scientific">Zasmidium cellare</name>
    <name type="common">Wine cellar mold</name>
    <name type="synonym">Racodium cellare</name>
    <dbReference type="NCBI Taxonomy" id="395010"/>
    <lineage>
        <taxon>Eukaryota</taxon>
        <taxon>Fungi</taxon>
        <taxon>Dikarya</taxon>
        <taxon>Ascomycota</taxon>
        <taxon>Pezizomycotina</taxon>
        <taxon>Dothideomycetes</taxon>
        <taxon>Dothideomycetidae</taxon>
        <taxon>Mycosphaerellales</taxon>
        <taxon>Mycosphaerellaceae</taxon>
        <taxon>Zasmidium</taxon>
    </lineage>
</organism>
<proteinExistence type="predicted"/>
<evidence type="ECO:0000313" key="1">
    <source>
        <dbReference type="EMBL" id="KAK4502379.1"/>
    </source>
</evidence>
<comment type="caution">
    <text evidence="1">The sequence shown here is derived from an EMBL/GenBank/DDBJ whole genome shotgun (WGS) entry which is preliminary data.</text>
</comment>
<dbReference type="PANTHER" id="PTHR42085">
    <property type="entry name" value="F-BOX DOMAIN-CONTAINING PROTEIN"/>
    <property type="match status" value="1"/>
</dbReference>
<keyword evidence="2" id="KW-1185">Reference proteome</keyword>
<dbReference type="Proteomes" id="UP001305779">
    <property type="component" value="Unassembled WGS sequence"/>
</dbReference>
<accession>A0ABR0ELX7</accession>
<evidence type="ECO:0000313" key="2">
    <source>
        <dbReference type="Proteomes" id="UP001305779"/>
    </source>
</evidence>
<dbReference type="EMBL" id="JAXOVC010000004">
    <property type="protein sequence ID" value="KAK4502379.1"/>
    <property type="molecule type" value="Genomic_DNA"/>
</dbReference>
<dbReference type="InterPro" id="IPR038883">
    <property type="entry name" value="AN11006-like"/>
</dbReference>
<protein>
    <submittedName>
        <fullName evidence="1">Uncharacterized protein</fullName>
    </submittedName>
</protein>
<sequence>MNPVNNSKSPLLSLPAELRTQILSHVFDENLNHNGLISYDCPGGLYLDDEYTVSTHLQPLLVCRQLYADGHHLAFAKTYFVMTNLFFSVPERSSRFLRKKTIESIRHLTFVADARHFRALEEWGMYPFGMPNLQLETLTIVLYRSTFYHYVFDFTASVVQLLRNLRNVKRIEFVRNAALVKGSLKTWYNRLVGLIMKVDHHERYEVSPPRVEGTWWVWGFDEVEQRFWLEAREAKALVDEETYLQGILPLMEELRVSVEGEEWNPDPRSRRHYY</sequence>
<name>A0ABR0ELX7_ZASCE</name>
<gene>
    <name evidence="1" type="ORF">PRZ48_005804</name>
</gene>
<dbReference type="PANTHER" id="PTHR42085:SF1">
    <property type="entry name" value="F-BOX DOMAIN-CONTAINING PROTEIN"/>
    <property type="match status" value="1"/>
</dbReference>
<reference evidence="1 2" key="1">
    <citation type="journal article" date="2023" name="G3 (Bethesda)">
        <title>A chromosome-level genome assembly of Zasmidium syzygii isolated from banana leaves.</title>
        <authorList>
            <person name="van Westerhoven A.C."/>
            <person name="Mehrabi R."/>
            <person name="Talebi R."/>
            <person name="Steentjes M.B.F."/>
            <person name="Corcolon B."/>
            <person name="Chong P.A."/>
            <person name="Kema G.H.J."/>
            <person name="Seidl M.F."/>
        </authorList>
    </citation>
    <scope>NUCLEOTIDE SEQUENCE [LARGE SCALE GENOMIC DNA]</scope>
    <source>
        <strain evidence="1 2">P124</strain>
    </source>
</reference>